<accession>A0A561E4D7</accession>
<comment type="caution">
    <text evidence="1">The sequence shown here is derived from an EMBL/GenBank/DDBJ whole genome shotgun (WGS) entry which is preliminary data.</text>
</comment>
<protein>
    <submittedName>
        <fullName evidence="1">Uncharacterized protein</fullName>
    </submittedName>
</protein>
<sequence>MPAATGKGTGWGWDQTGPAWGVRAFAPKSGQDHLGLGSVSSDRILPALSPGINVLTVHPRYWSFYSWVLDEFWVRELPRTRRAFTDFYRPREALFAMSCHVCEAPEHGTLLANVVGSRRVGPLVDEDMFDPGFDYIKEPLGGYGLYYRSAMEQTGVVIVARPSNGFPFDAPTPTGRALADAFRRAIAGTRLMVALNSDPTNPIPRDDLVDFANSACLCQLQVATDYDLPLLQDLFLHSGVSDETTSRSQTLRFLLDLSQCAPAWPIYQDTFRQLIYFRTLGGPEYTPRPELLDVARRWRVYQGREYFAFVFNRLLRWVTRRGLDETEAGLTPMPLEDVWELVADAINDGTHNPDMNLELPSVTADTAAGDLLRELKDGLDITGSADAPWPRDETRDEHALYEACRYVDVDDGATLVALLALLLLVRERFGLPERAAEFIDERLVLAEGGALRIGMSRFMHLLNQRMLRNPTLAELLQWLIQDFVIVQHERVAAAKLPDDTYRLRRVGGSLRFFPQDVPVRLNDSRFGALSTMVHELGWATPFALSNRKLTRSGRALLVDGDLPAGALAAASEQFEVEKPATT</sequence>
<dbReference type="Proteomes" id="UP000318297">
    <property type="component" value="Unassembled WGS sequence"/>
</dbReference>
<keyword evidence="2" id="KW-1185">Reference proteome</keyword>
<name>A0A561E4D7_9MICO</name>
<gene>
    <name evidence="1" type="ORF">BKA23_2836</name>
</gene>
<dbReference type="AlphaFoldDB" id="A0A561E4D7"/>
<proteinExistence type="predicted"/>
<evidence type="ECO:0000313" key="1">
    <source>
        <dbReference type="EMBL" id="TWE10474.1"/>
    </source>
</evidence>
<organism evidence="1 2">
    <name type="scientific">Rudaeicoccus suwonensis</name>
    <dbReference type="NCBI Taxonomy" id="657409"/>
    <lineage>
        <taxon>Bacteria</taxon>
        <taxon>Bacillati</taxon>
        <taxon>Actinomycetota</taxon>
        <taxon>Actinomycetes</taxon>
        <taxon>Micrococcales</taxon>
        <taxon>Dermacoccaceae</taxon>
        <taxon>Rudaeicoccus</taxon>
    </lineage>
</organism>
<dbReference type="EMBL" id="VIVQ01000002">
    <property type="protein sequence ID" value="TWE10474.1"/>
    <property type="molecule type" value="Genomic_DNA"/>
</dbReference>
<reference evidence="1 2" key="1">
    <citation type="submission" date="2019-06" db="EMBL/GenBank/DDBJ databases">
        <title>Sequencing the genomes of 1000 actinobacteria strains.</title>
        <authorList>
            <person name="Klenk H.-P."/>
        </authorList>
    </citation>
    <scope>NUCLEOTIDE SEQUENCE [LARGE SCALE GENOMIC DNA]</scope>
    <source>
        <strain evidence="1 2">DSM 19560</strain>
    </source>
</reference>
<evidence type="ECO:0000313" key="2">
    <source>
        <dbReference type="Proteomes" id="UP000318297"/>
    </source>
</evidence>